<accession>A0A087D7D7</accession>
<gene>
    <name evidence="2" type="ORF">BSCA_2132</name>
</gene>
<feature type="region of interest" description="Disordered" evidence="1">
    <location>
        <begin position="81"/>
        <end position="103"/>
    </location>
</feature>
<organism evidence="2 3">
    <name type="scientific">Bifidobacterium scardovii</name>
    <dbReference type="NCBI Taxonomy" id="158787"/>
    <lineage>
        <taxon>Bacteria</taxon>
        <taxon>Bacillati</taxon>
        <taxon>Actinomycetota</taxon>
        <taxon>Actinomycetes</taxon>
        <taxon>Bifidobacteriales</taxon>
        <taxon>Bifidobacteriaceae</taxon>
        <taxon>Bifidobacterium</taxon>
    </lineage>
</organism>
<dbReference type="STRING" id="158787.BSCA_2132"/>
<dbReference type="eggNOG" id="ENOG5032Y8E">
    <property type="taxonomic scope" value="Bacteria"/>
</dbReference>
<reference evidence="2 3" key="1">
    <citation type="submission" date="2014-03" db="EMBL/GenBank/DDBJ databases">
        <title>Genomics of Bifidobacteria.</title>
        <authorList>
            <person name="Ventura M."/>
            <person name="Milani C."/>
            <person name="Lugli G.A."/>
        </authorList>
    </citation>
    <scope>NUCLEOTIDE SEQUENCE [LARGE SCALE GENOMIC DNA]</scope>
    <source>
        <strain evidence="2 3">LMG 21589</strain>
    </source>
</reference>
<dbReference type="Proteomes" id="UP000029033">
    <property type="component" value="Unassembled WGS sequence"/>
</dbReference>
<keyword evidence="3" id="KW-1185">Reference proteome</keyword>
<feature type="compositionally biased region" description="Low complexity" evidence="1">
    <location>
        <begin position="193"/>
        <end position="215"/>
    </location>
</feature>
<sequence length="215" mass="23346">MKTGEFTNEEIAYLRSLPAVSRVTNGRIRYTEDFRRECMRRYAAGESPAKIFHEAGLDSSLIGYKRIERCISRWRDSSVSATAAADTGEPKDDESARGFSPSLHLRSGKRDLRDLLIAQQVRRIDELEREVAQLHAWIDGRYHGSDDGTVVTGDLSVPSVPTTAIAPRGATASAPVRSVDSTLSDADGRDGSVAPVNAPVNAPVDAPVDAPNAPW</sequence>
<dbReference type="EMBL" id="JGZO01000023">
    <property type="protein sequence ID" value="KFI91437.1"/>
    <property type="molecule type" value="Genomic_DNA"/>
</dbReference>
<name>A0A087D7D7_9BIFI</name>
<protein>
    <submittedName>
        <fullName evidence="2">Putative transposase</fullName>
    </submittedName>
</protein>
<dbReference type="AlphaFoldDB" id="A0A087D7D7"/>
<evidence type="ECO:0000313" key="3">
    <source>
        <dbReference type="Proteomes" id="UP000029033"/>
    </source>
</evidence>
<evidence type="ECO:0000256" key="1">
    <source>
        <dbReference type="SAM" id="MobiDB-lite"/>
    </source>
</evidence>
<comment type="caution">
    <text evidence="2">The sequence shown here is derived from an EMBL/GenBank/DDBJ whole genome shotgun (WGS) entry which is preliminary data.</text>
</comment>
<evidence type="ECO:0000313" key="2">
    <source>
        <dbReference type="EMBL" id="KFI91437.1"/>
    </source>
</evidence>
<proteinExistence type="predicted"/>
<feature type="region of interest" description="Disordered" evidence="1">
    <location>
        <begin position="168"/>
        <end position="215"/>
    </location>
</feature>
<dbReference type="GeneID" id="85167153"/>
<dbReference type="RefSeq" id="WP_051923263.1">
    <property type="nucleotide sequence ID" value="NZ_CAUPKV010000006.1"/>
</dbReference>